<feature type="transmembrane region" description="Helical" evidence="2">
    <location>
        <begin position="75"/>
        <end position="93"/>
    </location>
</feature>
<dbReference type="EMBL" id="FNYR01000003">
    <property type="protein sequence ID" value="SEI57948.1"/>
    <property type="molecule type" value="Genomic_DNA"/>
</dbReference>
<dbReference type="InterPro" id="IPR006037">
    <property type="entry name" value="RCK_C"/>
</dbReference>
<dbReference type="KEGG" id="hae:halTADL_2512"/>
<dbReference type="GO" id="GO:0008324">
    <property type="term" value="F:monoatomic cation transmembrane transporter activity"/>
    <property type="evidence" value="ECO:0007669"/>
    <property type="project" value="InterPro"/>
</dbReference>
<evidence type="ECO:0000259" key="3">
    <source>
        <dbReference type="PROSITE" id="PS51202"/>
    </source>
</evidence>
<protein>
    <submittedName>
        <fullName evidence="4">TrkA-C domain-containing protein</fullName>
    </submittedName>
</protein>
<name>A0A1H6RQ90_9EURY</name>
<proteinExistence type="predicted"/>
<gene>
    <name evidence="4" type="ORF">SAMN05444271_10333</name>
</gene>
<dbReference type="InterPro" id="IPR036721">
    <property type="entry name" value="RCK_C_sf"/>
</dbReference>
<dbReference type="Pfam" id="PF26502">
    <property type="entry name" value="DUF8167_2nd"/>
    <property type="match status" value="1"/>
</dbReference>
<dbReference type="AlphaFoldDB" id="A0A1H6RQ90"/>
<dbReference type="SUPFAM" id="SSF116726">
    <property type="entry name" value="TrkA C-terminal domain-like"/>
    <property type="match status" value="1"/>
</dbReference>
<accession>A0A2H4Q4E3</accession>
<feature type="transmembrane region" description="Helical" evidence="2">
    <location>
        <begin position="39"/>
        <end position="63"/>
    </location>
</feature>
<dbReference type="Gene3D" id="3.30.70.1450">
    <property type="entry name" value="Regulator of K+ conductance, C-terminal domain"/>
    <property type="match status" value="1"/>
</dbReference>
<keyword evidence="2" id="KW-0812">Transmembrane</keyword>
<feature type="region of interest" description="Disordered" evidence="1">
    <location>
        <begin position="251"/>
        <end position="294"/>
    </location>
</feature>
<dbReference type="InterPro" id="IPR058603">
    <property type="entry name" value="DUF8167_2nd"/>
</dbReference>
<evidence type="ECO:0000256" key="2">
    <source>
        <dbReference type="SAM" id="Phobius"/>
    </source>
</evidence>
<dbReference type="Proteomes" id="UP000198888">
    <property type="component" value="Unassembled WGS sequence"/>
</dbReference>
<sequence>MAALPFEILLGIYLGVLTGIIPALIAGVLGFIFKYFTDVSIPGLGVVVLALGIAGVNGGLMALNDENIRTSENAVALLTAIIVVLMLALYAHSQGDKLGASVPKRISLRKLRDRTLNTDVIELVGGRNQVRVTVSGEVTDVEGYPPLTAELRGEIKDGHWTFPADIPVGELETRFADRLQSELDLAAVTVSIDERARANVGAAPPIGSTSKRVPDGKRAVSLSALVPSGMTRGESVRLVTPSETVTGTLIAARSGDKPADKPSTSADPTVATDGGETEPMVPKPPTASTTTGGEGRVTVVVDRSVAKTLLEAGELQVVVLSRGTRREFELVSLLRRSGIRFQKLTVKPTGPLDGHTIGEVSVRDTYNVLIIAAKHEQWQVAPRGSQILSAGDSLYVIGSREALASFEEVAV</sequence>
<evidence type="ECO:0000256" key="1">
    <source>
        <dbReference type="SAM" id="MobiDB-lite"/>
    </source>
</evidence>
<feature type="domain" description="RCK C-terminal" evidence="3">
    <location>
        <begin position="328"/>
        <end position="411"/>
    </location>
</feature>
<dbReference type="STRING" id="1073996.SAMN05444271_10333"/>
<dbReference type="GeneID" id="35003284"/>
<organism evidence="4 5">
    <name type="scientific">Halohasta litchfieldiae</name>
    <dbReference type="NCBI Taxonomy" id="1073996"/>
    <lineage>
        <taxon>Archaea</taxon>
        <taxon>Methanobacteriati</taxon>
        <taxon>Methanobacteriota</taxon>
        <taxon>Stenosarchaea group</taxon>
        <taxon>Halobacteria</taxon>
        <taxon>Halobacteriales</taxon>
        <taxon>Haloferacaceae</taxon>
        <taxon>Halohasta</taxon>
    </lineage>
</organism>
<dbReference type="Pfam" id="PF26503">
    <property type="entry name" value="DUF8167_3rd"/>
    <property type="match status" value="1"/>
</dbReference>
<evidence type="ECO:0000313" key="4">
    <source>
        <dbReference type="EMBL" id="SEI57948.1"/>
    </source>
</evidence>
<dbReference type="PROSITE" id="PS51202">
    <property type="entry name" value="RCK_C"/>
    <property type="match status" value="1"/>
</dbReference>
<dbReference type="OrthoDB" id="157524at2157"/>
<evidence type="ECO:0000313" key="5">
    <source>
        <dbReference type="Proteomes" id="UP000198888"/>
    </source>
</evidence>
<keyword evidence="2" id="KW-1133">Transmembrane helix</keyword>
<reference evidence="4 5" key="1">
    <citation type="submission" date="2016-10" db="EMBL/GenBank/DDBJ databases">
        <authorList>
            <person name="de Groot N.N."/>
        </authorList>
    </citation>
    <scope>NUCLEOTIDE SEQUENCE [LARGE SCALE GENOMIC DNA]</scope>
    <source>
        <strain evidence="4 5">DSM 22187</strain>
    </source>
</reference>
<keyword evidence="5" id="KW-1185">Reference proteome</keyword>
<dbReference type="InterPro" id="IPR058480">
    <property type="entry name" value="DUF8167_N"/>
</dbReference>
<dbReference type="Pfam" id="PF02080">
    <property type="entry name" value="TrkA_C"/>
    <property type="match status" value="1"/>
</dbReference>
<dbReference type="RefSeq" id="WP_089671029.1">
    <property type="nucleotide sequence ID" value="NZ_CP024845.1"/>
</dbReference>
<dbReference type="InterPro" id="IPR058604">
    <property type="entry name" value="DUF8167_3rd"/>
</dbReference>
<feature type="transmembrane region" description="Helical" evidence="2">
    <location>
        <begin position="12"/>
        <end position="33"/>
    </location>
</feature>
<accession>A0A1H6RQ90</accession>
<keyword evidence="2" id="KW-0472">Membrane</keyword>
<dbReference type="Pfam" id="PF26501">
    <property type="entry name" value="DUF8167"/>
    <property type="match status" value="1"/>
</dbReference>
<dbReference type="GO" id="GO:0006813">
    <property type="term" value="P:potassium ion transport"/>
    <property type="evidence" value="ECO:0007669"/>
    <property type="project" value="InterPro"/>
</dbReference>